<evidence type="ECO:0000313" key="4">
    <source>
        <dbReference type="Proteomes" id="UP001500298"/>
    </source>
</evidence>
<feature type="domain" description="Rhodanese" evidence="2">
    <location>
        <begin position="57"/>
        <end position="147"/>
    </location>
</feature>
<evidence type="ECO:0000259" key="2">
    <source>
        <dbReference type="PROSITE" id="PS50206"/>
    </source>
</evidence>
<organism evidence="3 4">
    <name type="scientific">Algivirga pacifica</name>
    <dbReference type="NCBI Taxonomy" id="1162670"/>
    <lineage>
        <taxon>Bacteria</taxon>
        <taxon>Pseudomonadati</taxon>
        <taxon>Bacteroidota</taxon>
        <taxon>Cytophagia</taxon>
        <taxon>Cytophagales</taxon>
        <taxon>Flammeovirgaceae</taxon>
        <taxon>Algivirga</taxon>
    </lineage>
</organism>
<dbReference type="CDD" id="cd00158">
    <property type="entry name" value="RHOD"/>
    <property type="match status" value="1"/>
</dbReference>
<dbReference type="InterPro" id="IPR050229">
    <property type="entry name" value="GlpE_sulfurtransferase"/>
</dbReference>
<keyword evidence="4" id="KW-1185">Reference proteome</keyword>
<dbReference type="SUPFAM" id="SSF52821">
    <property type="entry name" value="Rhodanese/Cell cycle control phosphatase"/>
    <property type="match status" value="1"/>
</dbReference>
<comment type="caution">
    <text evidence="3">The sequence shown here is derived from an EMBL/GenBank/DDBJ whole genome shotgun (WGS) entry which is preliminary data.</text>
</comment>
<dbReference type="InterPro" id="IPR036873">
    <property type="entry name" value="Rhodanese-like_dom_sf"/>
</dbReference>
<reference evidence="4" key="1">
    <citation type="journal article" date="2019" name="Int. J. Syst. Evol. Microbiol.">
        <title>The Global Catalogue of Microorganisms (GCM) 10K type strain sequencing project: providing services to taxonomists for standard genome sequencing and annotation.</title>
        <authorList>
            <consortium name="The Broad Institute Genomics Platform"/>
            <consortium name="The Broad Institute Genome Sequencing Center for Infectious Disease"/>
            <person name="Wu L."/>
            <person name="Ma J."/>
        </authorList>
    </citation>
    <scope>NUCLEOTIDE SEQUENCE [LARGE SCALE GENOMIC DNA]</scope>
    <source>
        <strain evidence="4">JCM 18326</strain>
    </source>
</reference>
<proteinExistence type="predicted"/>
<accession>A0ABP9CY19</accession>
<dbReference type="PANTHER" id="PTHR43031:SF18">
    <property type="entry name" value="RHODANESE-RELATED SULFURTRANSFERASES"/>
    <property type="match status" value="1"/>
</dbReference>
<keyword evidence="1" id="KW-0812">Transmembrane</keyword>
<dbReference type="EMBL" id="BAABJX010000006">
    <property type="protein sequence ID" value="GAA4822402.1"/>
    <property type="molecule type" value="Genomic_DNA"/>
</dbReference>
<feature type="transmembrane region" description="Helical" evidence="1">
    <location>
        <begin position="12"/>
        <end position="28"/>
    </location>
</feature>
<dbReference type="SMART" id="SM00450">
    <property type="entry name" value="RHOD"/>
    <property type="match status" value="1"/>
</dbReference>
<gene>
    <name evidence="3" type="ORF">GCM10023331_03490</name>
</gene>
<keyword evidence="1" id="KW-0472">Membrane</keyword>
<dbReference type="PANTHER" id="PTHR43031">
    <property type="entry name" value="FAD-DEPENDENT OXIDOREDUCTASE"/>
    <property type="match status" value="1"/>
</dbReference>
<evidence type="ECO:0000313" key="3">
    <source>
        <dbReference type="EMBL" id="GAA4822402.1"/>
    </source>
</evidence>
<evidence type="ECO:0000256" key="1">
    <source>
        <dbReference type="SAM" id="Phobius"/>
    </source>
</evidence>
<dbReference type="PROSITE" id="PS50206">
    <property type="entry name" value="RHODANESE_3"/>
    <property type="match status" value="1"/>
</dbReference>
<sequence length="149" mass="16575">MLKTNDLKMKKILLLVVLLSSIGAYWYFEAKGKHSTEISATSKVEVVNAEEFSKMIEAGEVLLVDVRTPKEFQEGTLEGAVNINFYDADFETKIKALETEKPLYLFCRSGGRSNKAAHQLSKLSFTKIYDMKGGVNAWGAAGKSFVQPE</sequence>
<dbReference type="Proteomes" id="UP001500298">
    <property type="component" value="Unassembled WGS sequence"/>
</dbReference>
<name>A0ABP9CY19_9BACT</name>
<dbReference type="InterPro" id="IPR001763">
    <property type="entry name" value="Rhodanese-like_dom"/>
</dbReference>
<keyword evidence="1" id="KW-1133">Transmembrane helix</keyword>
<protein>
    <recommendedName>
        <fullName evidence="2">Rhodanese domain-containing protein</fullName>
    </recommendedName>
</protein>
<dbReference type="Gene3D" id="3.40.250.10">
    <property type="entry name" value="Rhodanese-like domain"/>
    <property type="match status" value="1"/>
</dbReference>
<dbReference type="Pfam" id="PF00581">
    <property type="entry name" value="Rhodanese"/>
    <property type="match status" value="1"/>
</dbReference>